<dbReference type="Proteomes" id="UP000298588">
    <property type="component" value="Chromosome"/>
</dbReference>
<evidence type="ECO:0000313" key="8">
    <source>
        <dbReference type="EMBL" id="QCK84655.1"/>
    </source>
</evidence>
<evidence type="ECO:0000256" key="5">
    <source>
        <dbReference type="ARBA" id="ARBA00022729"/>
    </source>
</evidence>
<dbReference type="Gene3D" id="3.40.50.1980">
    <property type="entry name" value="Nitrogenase molybdenum iron protein domain"/>
    <property type="match status" value="2"/>
</dbReference>
<dbReference type="RefSeq" id="WP_137097990.1">
    <property type="nucleotide sequence ID" value="NZ_CP039865.1"/>
</dbReference>
<protein>
    <submittedName>
        <fullName evidence="8">Metal ABC transporter substrate-binding protein</fullName>
    </submittedName>
</protein>
<dbReference type="InterPro" id="IPR050492">
    <property type="entry name" value="Bact_metal-bind_prot9"/>
</dbReference>
<dbReference type="SUPFAM" id="SSF53807">
    <property type="entry name" value="Helical backbone' metal receptor"/>
    <property type="match status" value="1"/>
</dbReference>
<dbReference type="EMBL" id="CP039865">
    <property type="protein sequence ID" value="QCK84655.1"/>
    <property type="molecule type" value="Genomic_DNA"/>
</dbReference>
<keyword evidence="5 7" id="KW-0732">Signal</keyword>
<feature type="chain" id="PRO_5020378280" evidence="7">
    <location>
        <begin position="26"/>
        <end position="310"/>
    </location>
</feature>
<keyword evidence="4" id="KW-0479">Metal-binding</keyword>
<evidence type="ECO:0000256" key="2">
    <source>
        <dbReference type="ARBA" id="ARBA00011028"/>
    </source>
</evidence>
<evidence type="ECO:0000256" key="1">
    <source>
        <dbReference type="ARBA" id="ARBA00004196"/>
    </source>
</evidence>
<dbReference type="PRINTS" id="PR00691">
    <property type="entry name" value="ADHESINB"/>
</dbReference>
<evidence type="ECO:0000256" key="3">
    <source>
        <dbReference type="ARBA" id="ARBA00022448"/>
    </source>
</evidence>
<keyword evidence="9" id="KW-1185">Reference proteome</keyword>
<organism evidence="8 9">
    <name type="scientific">Phreatobacter aquaticus</name>
    <dbReference type="NCBI Taxonomy" id="2570229"/>
    <lineage>
        <taxon>Bacteria</taxon>
        <taxon>Pseudomonadati</taxon>
        <taxon>Pseudomonadota</taxon>
        <taxon>Alphaproteobacteria</taxon>
        <taxon>Hyphomicrobiales</taxon>
        <taxon>Phreatobacteraceae</taxon>
        <taxon>Phreatobacter</taxon>
    </lineage>
</organism>
<dbReference type="PANTHER" id="PTHR42953">
    <property type="entry name" value="HIGH-AFFINITY ZINC UPTAKE SYSTEM PROTEIN ZNUA-RELATED"/>
    <property type="match status" value="1"/>
</dbReference>
<dbReference type="PROSITE" id="PS51318">
    <property type="entry name" value="TAT"/>
    <property type="match status" value="1"/>
</dbReference>
<dbReference type="AlphaFoldDB" id="A0A4D7QDF4"/>
<evidence type="ECO:0000256" key="4">
    <source>
        <dbReference type="ARBA" id="ARBA00022723"/>
    </source>
</evidence>
<comment type="similarity">
    <text evidence="2 6">Belongs to the bacterial solute-binding protein 9 family.</text>
</comment>
<dbReference type="GO" id="GO:0030001">
    <property type="term" value="P:metal ion transport"/>
    <property type="evidence" value="ECO:0007669"/>
    <property type="project" value="InterPro"/>
</dbReference>
<dbReference type="PANTHER" id="PTHR42953:SF1">
    <property type="entry name" value="METAL-BINDING PROTEIN HI_0362-RELATED"/>
    <property type="match status" value="1"/>
</dbReference>
<sequence length="310" mass="32644">MVSRRAFLSTALALPALGLRAPVMAQAPVKVPVVATFSILADFVRRIGGDRVDVTSLVGPDGDAHSYAPTPADARALSGAKLVVVNGLGFEGWISRLIRSSGTRAKVVTATTGIAALKAVEGDGHSHGHSHGAAASDPHAWQNVANARIYVTNIRDALIAADPDGKAAFENNAAEYLTAIAALDVEIRTMIALVPAERRRILTNHDAFQYFSKAYGIELVALRGVASDSEPSARDIANVIRQIKQGRITALFLENITDPRAMQRIAAETGAKVGGQLFSDALSPAGGPAPDYLAMMRHNARQIVGALTQS</sequence>
<gene>
    <name evidence="8" type="ORF">E8L99_02070</name>
</gene>
<dbReference type="PRINTS" id="PR00690">
    <property type="entry name" value="ADHESNFAMILY"/>
</dbReference>
<evidence type="ECO:0000313" key="9">
    <source>
        <dbReference type="Proteomes" id="UP000298588"/>
    </source>
</evidence>
<evidence type="ECO:0000256" key="6">
    <source>
        <dbReference type="RuleBase" id="RU003512"/>
    </source>
</evidence>
<dbReference type="CDD" id="cd01137">
    <property type="entry name" value="PsaA"/>
    <property type="match status" value="1"/>
</dbReference>
<dbReference type="InterPro" id="IPR006311">
    <property type="entry name" value="TAT_signal"/>
</dbReference>
<evidence type="ECO:0000256" key="7">
    <source>
        <dbReference type="SAM" id="SignalP"/>
    </source>
</evidence>
<dbReference type="GO" id="GO:0030313">
    <property type="term" value="C:cell envelope"/>
    <property type="evidence" value="ECO:0007669"/>
    <property type="project" value="UniProtKB-SubCell"/>
</dbReference>
<name>A0A4D7QDF4_9HYPH</name>
<accession>A0A4D7QDF4</accession>
<dbReference type="GO" id="GO:0007155">
    <property type="term" value="P:cell adhesion"/>
    <property type="evidence" value="ECO:0007669"/>
    <property type="project" value="InterPro"/>
</dbReference>
<dbReference type="GO" id="GO:0046872">
    <property type="term" value="F:metal ion binding"/>
    <property type="evidence" value="ECO:0007669"/>
    <property type="project" value="UniProtKB-KW"/>
</dbReference>
<dbReference type="InterPro" id="IPR006127">
    <property type="entry name" value="ZnuA-like"/>
</dbReference>
<dbReference type="InterPro" id="IPR006128">
    <property type="entry name" value="Lipoprotein_PsaA-like"/>
</dbReference>
<feature type="signal peptide" evidence="7">
    <location>
        <begin position="1"/>
        <end position="25"/>
    </location>
</feature>
<keyword evidence="3 6" id="KW-0813">Transport</keyword>
<reference evidence="8 9" key="1">
    <citation type="submission" date="2019-04" db="EMBL/GenBank/DDBJ databases">
        <title>Phreatobacter aquaticus sp. nov.</title>
        <authorList>
            <person name="Choi A."/>
            <person name="Baek K."/>
        </authorList>
    </citation>
    <scope>NUCLEOTIDE SEQUENCE [LARGE SCALE GENOMIC DNA]</scope>
    <source>
        <strain evidence="8 9">NMCR1094</strain>
    </source>
</reference>
<comment type="subcellular location">
    <subcellularLocation>
        <location evidence="1">Cell envelope</location>
    </subcellularLocation>
</comment>
<dbReference type="KEGG" id="paqt:E8L99_02070"/>
<dbReference type="OrthoDB" id="9793396at2"/>
<dbReference type="Pfam" id="PF01297">
    <property type="entry name" value="ZnuA"/>
    <property type="match status" value="1"/>
</dbReference>
<dbReference type="InterPro" id="IPR006129">
    <property type="entry name" value="AdhesinB"/>
</dbReference>
<proteinExistence type="inferred from homology"/>